<gene>
    <name evidence="3" type="ORF">CFOL_v3_12714</name>
</gene>
<feature type="domain" description="Putative plant transposon protein" evidence="2">
    <location>
        <begin position="33"/>
        <end position="208"/>
    </location>
</feature>
<feature type="region of interest" description="Disordered" evidence="1">
    <location>
        <begin position="321"/>
        <end position="365"/>
    </location>
</feature>
<feature type="region of interest" description="Disordered" evidence="1">
    <location>
        <begin position="246"/>
        <end position="283"/>
    </location>
</feature>
<evidence type="ECO:0000313" key="3">
    <source>
        <dbReference type="EMBL" id="GAV69213.1"/>
    </source>
</evidence>
<protein>
    <recommendedName>
        <fullName evidence="2">Putative plant transposon protein domain-containing protein</fullName>
    </recommendedName>
</protein>
<evidence type="ECO:0000313" key="4">
    <source>
        <dbReference type="Proteomes" id="UP000187406"/>
    </source>
</evidence>
<feature type="compositionally biased region" description="Polar residues" evidence="1">
    <location>
        <begin position="329"/>
        <end position="338"/>
    </location>
</feature>
<feature type="compositionally biased region" description="Acidic residues" evidence="1">
    <location>
        <begin position="356"/>
        <end position="365"/>
    </location>
</feature>
<dbReference type="Proteomes" id="UP000187406">
    <property type="component" value="Unassembled WGS sequence"/>
</dbReference>
<comment type="caution">
    <text evidence="3">The sequence shown here is derived from an EMBL/GenBank/DDBJ whole genome shotgun (WGS) entry which is preliminary data.</text>
</comment>
<dbReference type="InterPro" id="IPR046796">
    <property type="entry name" value="Transposase_32_dom"/>
</dbReference>
<evidence type="ECO:0000259" key="2">
    <source>
        <dbReference type="Pfam" id="PF20167"/>
    </source>
</evidence>
<keyword evidence="4" id="KW-1185">Reference proteome</keyword>
<dbReference type="EMBL" id="BDDD01000701">
    <property type="protein sequence ID" value="GAV69213.1"/>
    <property type="molecule type" value="Genomic_DNA"/>
</dbReference>
<sequence>MEIREIFVGKTLDFDFCINEGFPIVDWLNAQELGPLFRINLTHYLELMKEFYVNILPSLDVDLYTKVKNREIELDFTTIATILEIPYVGTRAWNQRNWVVDGMFKNKDCERLLFGENTQIFQKMYSRNHSLHHRFLHHPVATHILPKSGGFNEVTHMEAFTMFHIITGQRICVPKLILNHMQAMHARKNARFPYSNSITKILMHFGVNLTGEVHHALRSADKLRKGTLGRMGFKKHKRLGTWVPRDEDSNRVIGEEEEGGEEGGEEVQGEEERTSQVDPALSVNLPSNQFEEILRAIKGLEMGIQTIKRRQKRIERKLVEKGIIGDECITSSSSQEDQANQREEEEGTDDMGHMDGDDEDDHMAD</sequence>
<organism evidence="3 4">
    <name type="scientific">Cephalotus follicularis</name>
    <name type="common">Albany pitcher plant</name>
    <dbReference type="NCBI Taxonomy" id="3775"/>
    <lineage>
        <taxon>Eukaryota</taxon>
        <taxon>Viridiplantae</taxon>
        <taxon>Streptophyta</taxon>
        <taxon>Embryophyta</taxon>
        <taxon>Tracheophyta</taxon>
        <taxon>Spermatophyta</taxon>
        <taxon>Magnoliopsida</taxon>
        <taxon>eudicotyledons</taxon>
        <taxon>Gunneridae</taxon>
        <taxon>Pentapetalae</taxon>
        <taxon>rosids</taxon>
        <taxon>fabids</taxon>
        <taxon>Oxalidales</taxon>
        <taxon>Cephalotaceae</taxon>
        <taxon>Cephalotus</taxon>
    </lineage>
</organism>
<evidence type="ECO:0000256" key="1">
    <source>
        <dbReference type="SAM" id="MobiDB-lite"/>
    </source>
</evidence>
<name>A0A1Q3BND4_CEPFO</name>
<accession>A0A1Q3BND4</accession>
<reference evidence="4" key="1">
    <citation type="submission" date="2016-04" db="EMBL/GenBank/DDBJ databases">
        <title>Cephalotus genome sequencing.</title>
        <authorList>
            <person name="Fukushima K."/>
            <person name="Hasebe M."/>
            <person name="Fang X."/>
        </authorList>
    </citation>
    <scope>NUCLEOTIDE SEQUENCE [LARGE SCALE GENOMIC DNA]</scope>
    <source>
        <strain evidence="4">cv. St1</strain>
    </source>
</reference>
<proteinExistence type="predicted"/>
<dbReference type="Pfam" id="PF20167">
    <property type="entry name" value="Transposase_32"/>
    <property type="match status" value="1"/>
</dbReference>
<feature type="compositionally biased region" description="Acidic residues" evidence="1">
    <location>
        <begin position="255"/>
        <end position="269"/>
    </location>
</feature>
<dbReference type="InParanoid" id="A0A1Q3BND4"/>
<dbReference type="AlphaFoldDB" id="A0A1Q3BND4"/>